<dbReference type="InterPro" id="IPR014284">
    <property type="entry name" value="RNA_pol_sigma-70_dom"/>
</dbReference>
<dbReference type="STRING" id="560819.SAMN05428998_11573"/>
<name>A0A1Y6C5T8_9PROT</name>
<dbReference type="PANTHER" id="PTHR43133">
    <property type="entry name" value="RNA POLYMERASE ECF-TYPE SIGMA FACTO"/>
    <property type="match status" value="1"/>
</dbReference>
<dbReference type="InterPro" id="IPR007627">
    <property type="entry name" value="RNA_pol_sigma70_r2"/>
</dbReference>
<evidence type="ECO:0000313" key="8">
    <source>
        <dbReference type="Proteomes" id="UP000192917"/>
    </source>
</evidence>
<dbReference type="EMBL" id="FWZX01000015">
    <property type="protein sequence ID" value="SMF43565.1"/>
    <property type="molecule type" value="Genomic_DNA"/>
</dbReference>
<gene>
    <name evidence="7" type="ORF">SAMN05428998_11573</name>
</gene>
<protein>
    <submittedName>
        <fullName evidence="7">RNA polymerase sigma-70 factor, ECF subfamily</fullName>
    </submittedName>
</protein>
<evidence type="ECO:0000256" key="1">
    <source>
        <dbReference type="ARBA" id="ARBA00010641"/>
    </source>
</evidence>
<dbReference type="PANTHER" id="PTHR43133:SF63">
    <property type="entry name" value="RNA POLYMERASE SIGMA FACTOR FECI-RELATED"/>
    <property type="match status" value="1"/>
</dbReference>
<dbReference type="InterPro" id="IPR013249">
    <property type="entry name" value="RNA_pol_sigma70_r4_t2"/>
</dbReference>
<accession>A0A1Y6C5T8</accession>
<dbReference type="AlphaFoldDB" id="A0A1Y6C5T8"/>
<feature type="domain" description="RNA polymerase sigma-70 region 2" evidence="5">
    <location>
        <begin position="36"/>
        <end position="101"/>
    </location>
</feature>
<dbReference type="InterPro" id="IPR013324">
    <property type="entry name" value="RNA_pol_sigma_r3/r4-like"/>
</dbReference>
<keyword evidence="4" id="KW-0804">Transcription</keyword>
<evidence type="ECO:0000259" key="6">
    <source>
        <dbReference type="Pfam" id="PF08281"/>
    </source>
</evidence>
<keyword evidence="2" id="KW-0805">Transcription regulation</keyword>
<evidence type="ECO:0000256" key="4">
    <source>
        <dbReference type="ARBA" id="ARBA00023163"/>
    </source>
</evidence>
<keyword evidence="3" id="KW-0731">Sigma factor</keyword>
<dbReference type="GO" id="GO:0006352">
    <property type="term" value="P:DNA-templated transcription initiation"/>
    <property type="evidence" value="ECO:0007669"/>
    <property type="project" value="InterPro"/>
</dbReference>
<dbReference type="Gene3D" id="1.10.1740.10">
    <property type="match status" value="1"/>
</dbReference>
<comment type="similarity">
    <text evidence="1">Belongs to the sigma-70 factor family. ECF subfamily.</text>
</comment>
<dbReference type="InterPro" id="IPR039425">
    <property type="entry name" value="RNA_pol_sigma-70-like"/>
</dbReference>
<dbReference type="SUPFAM" id="SSF88659">
    <property type="entry name" value="Sigma3 and sigma4 domains of RNA polymerase sigma factors"/>
    <property type="match status" value="1"/>
</dbReference>
<dbReference type="GO" id="GO:0016987">
    <property type="term" value="F:sigma factor activity"/>
    <property type="evidence" value="ECO:0007669"/>
    <property type="project" value="UniProtKB-KW"/>
</dbReference>
<dbReference type="Proteomes" id="UP000192917">
    <property type="component" value="Unassembled WGS sequence"/>
</dbReference>
<evidence type="ECO:0000313" key="7">
    <source>
        <dbReference type="EMBL" id="SMF43565.1"/>
    </source>
</evidence>
<proteinExistence type="inferred from homology"/>
<dbReference type="GO" id="GO:0003677">
    <property type="term" value="F:DNA binding"/>
    <property type="evidence" value="ECO:0007669"/>
    <property type="project" value="InterPro"/>
</dbReference>
<organism evidence="7 8">
    <name type="scientific">Tistlia consotensis USBA 355</name>
    <dbReference type="NCBI Taxonomy" id="560819"/>
    <lineage>
        <taxon>Bacteria</taxon>
        <taxon>Pseudomonadati</taxon>
        <taxon>Pseudomonadota</taxon>
        <taxon>Alphaproteobacteria</taxon>
        <taxon>Rhodospirillales</taxon>
        <taxon>Rhodovibrionaceae</taxon>
        <taxon>Tistlia</taxon>
    </lineage>
</organism>
<dbReference type="SUPFAM" id="SSF88946">
    <property type="entry name" value="Sigma2 domain of RNA polymerase sigma factors"/>
    <property type="match status" value="1"/>
</dbReference>
<dbReference type="NCBIfam" id="TIGR02937">
    <property type="entry name" value="sigma70-ECF"/>
    <property type="match status" value="1"/>
</dbReference>
<evidence type="ECO:0000256" key="3">
    <source>
        <dbReference type="ARBA" id="ARBA00023082"/>
    </source>
</evidence>
<keyword evidence="8" id="KW-1185">Reference proteome</keyword>
<evidence type="ECO:0000256" key="2">
    <source>
        <dbReference type="ARBA" id="ARBA00023015"/>
    </source>
</evidence>
<dbReference type="Gene3D" id="1.10.10.10">
    <property type="entry name" value="Winged helix-like DNA-binding domain superfamily/Winged helix DNA-binding domain"/>
    <property type="match status" value="1"/>
</dbReference>
<dbReference type="Pfam" id="PF04542">
    <property type="entry name" value="Sigma70_r2"/>
    <property type="match status" value="1"/>
</dbReference>
<dbReference type="InterPro" id="IPR036388">
    <property type="entry name" value="WH-like_DNA-bd_sf"/>
</dbReference>
<dbReference type="Pfam" id="PF08281">
    <property type="entry name" value="Sigma70_r4_2"/>
    <property type="match status" value="1"/>
</dbReference>
<feature type="domain" description="RNA polymerase sigma factor 70 region 4 type 2" evidence="6">
    <location>
        <begin position="134"/>
        <end position="185"/>
    </location>
</feature>
<dbReference type="InterPro" id="IPR013325">
    <property type="entry name" value="RNA_pol_sigma_r2"/>
</dbReference>
<evidence type="ECO:0000259" key="5">
    <source>
        <dbReference type="Pfam" id="PF04542"/>
    </source>
</evidence>
<sequence>MFSIAIPSGGRLAPAGASVHPTRIVAAMRALLLQAYRAHERDLIRFLARRLSCMTTARDLAHDLYVKLHDLEPPAELRHEKAYLFRMAANLAADHQRSTARRGALLAEVQSFLADSPERRTPEQIVAARQEVEAMRRVVEGLPELSRRIFRLNRFEGRSQREIAALLGVSQTTVENHMRKVLSRLTEARTAADSGGDGA</sequence>
<reference evidence="7 8" key="1">
    <citation type="submission" date="2017-04" db="EMBL/GenBank/DDBJ databases">
        <authorList>
            <person name="Afonso C.L."/>
            <person name="Miller P.J."/>
            <person name="Scott M.A."/>
            <person name="Spackman E."/>
            <person name="Goraichik I."/>
            <person name="Dimitrov K.M."/>
            <person name="Suarez D.L."/>
            <person name="Swayne D.E."/>
        </authorList>
    </citation>
    <scope>NUCLEOTIDE SEQUENCE [LARGE SCALE GENOMIC DNA]</scope>
    <source>
        <strain evidence="7 8">USBA 355</strain>
    </source>
</reference>